<dbReference type="EMBL" id="AFFK01017007">
    <property type="status" value="NOT_ANNOTATED_CDS"/>
    <property type="molecule type" value="Genomic_DNA"/>
</dbReference>
<dbReference type="CDD" id="cd00707">
    <property type="entry name" value="Pancreat_lipase_like"/>
    <property type="match status" value="1"/>
</dbReference>
<dbReference type="PANTHER" id="PTHR11610:SF186">
    <property type="entry name" value="FI22312P1"/>
    <property type="match status" value="1"/>
</dbReference>
<sequence>MPSGGSGTRAACPTSLMRTSGPSTRRSPRHRAFHSGDRVSACGATPTCQPDSTPPCDPFSAHYYSVARHSSPVMGRRLCLFLVLLYVKPGAVFRDDEPTESELAAAAKTSLAAWSRDAQKVVHRKRHRRDEEMVCFESLGCFRDEGPFDYLDALPQSPETVGTKFLLTTRSNPTQPEMIHYSNMSVPSVINMMRPLKVIIHGFGSSCRRLWAREMKEALLKSDNINILCVEWESGASLPNYVQAAANTKLVGRQLALLIAELTARGITDPSQVHLIGFSLGAHVAGFTGKQVANISRISGLDPAAPLFEGYGSQFRLDPGDARFVDVIHSNGDRLLKGGLGAFEPMGHVDFYPNGGKAQAGCNNLFVGALSDLFLYRSRSEEDSRSLCNHRRAYKFFTESIDANCHMRGFACTDFERFLRGKCFTCGSTGEQCGDMGIHANHTLGRGKFYLITRDTEPLCVNQFKVEVGLVPRDRSTSYGLIELIFSDPNGFNESFPITSDSDEISHKKSIVKIIAANPLLSFTGHCQIQYVAYNGWLYRGGNEVVVNRLAITDSYGRM</sequence>
<proteinExistence type="inferred from homology"/>
<evidence type="ECO:0000256" key="4">
    <source>
        <dbReference type="RuleBase" id="RU004262"/>
    </source>
</evidence>
<feature type="region of interest" description="Disordered" evidence="5">
    <location>
        <begin position="1"/>
        <end position="38"/>
    </location>
</feature>
<dbReference type="AlphaFoldDB" id="T1IMD4"/>
<dbReference type="SUPFAM" id="SSF53474">
    <property type="entry name" value="alpha/beta-Hydrolases"/>
    <property type="match status" value="1"/>
</dbReference>
<dbReference type="Proteomes" id="UP000014500">
    <property type="component" value="Unassembled WGS sequence"/>
</dbReference>
<evidence type="ECO:0000256" key="5">
    <source>
        <dbReference type="SAM" id="MobiDB-lite"/>
    </source>
</evidence>
<evidence type="ECO:0000256" key="1">
    <source>
        <dbReference type="ARBA" id="ARBA00004613"/>
    </source>
</evidence>
<dbReference type="GO" id="GO:0016042">
    <property type="term" value="P:lipid catabolic process"/>
    <property type="evidence" value="ECO:0007669"/>
    <property type="project" value="TreeGrafter"/>
</dbReference>
<evidence type="ECO:0000313" key="7">
    <source>
        <dbReference type="EnsemblMetazoa" id="SMAR002135-PA"/>
    </source>
</evidence>
<protein>
    <recommendedName>
        <fullName evidence="6">Lipase domain-containing protein</fullName>
    </recommendedName>
</protein>
<reference evidence="8" key="1">
    <citation type="submission" date="2011-05" db="EMBL/GenBank/DDBJ databases">
        <authorList>
            <person name="Richards S.R."/>
            <person name="Qu J."/>
            <person name="Jiang H."/>
            <person name="Jhangiani S.N."/>
            <person name="Agravi P."/>
            <person name="Goodspeed R."/>
            <person name="Gross S."/>
            <person name="Mandapat C."/>
            <person name="Jackson L."/>
            <person name="Mathew T."/>
            <person name="Pu L."/>
            <person name="Thornton R."/>
            <person name="Saada N."/>
            <person name="Wilczek-Boney K.B."/>
            <person name="Lee S."/>
            <person name="Kovar C."/>
            <person name="Wu Y."/>
            <person name="Scherer S.E."/>
            <person name="Worley K.C."/>
            <person name="Muzny D.M."/>
            <person name="Gibbs R."/>
        </authorList>
    </citation>
    <scope>NUCLEOTIDE SEQUENCE</scope>
    <source>
        <strain evidence="8">Brora</strain>
    </source>
</reference>
<evidence type="ECO:0000259" key="6">
    <source>
        <dbReference type="Pfam" id="PF00151"/>
    </source>
</evidence>
<dbReference type="PhylomeDB" id="T1IMD4"/>
<evidence type="ECO:0000256" key="2">
    <source>
        <dbReference type="ARBA" id="ARBA00010701"/>
    </source>
</evidence>
<dbReference type="PRINTS" id="PR00821">
    <property type="entry name" value="TAGLIPASE"/>
</dbReference>
<evidence type="ECO:0000313" key="8">
    <source>
        <dbReference type="Proteomes" id="UP000014500"/>
    </source>
</evidence>
<comment type="similarity">
    <text evidence="2 4">Belongs to the AB hydrolase superfamily. Lipase family.</text>
</comment>
<reference evidence="7" key="2">
    <citation type="submission" date="2015-02" db="UniProtKB">
        <authorList>
            <consortium name="EnsemblMetazoa"/>
        </authorList>
    </citation>
    <scope>IDENTIFICATION</scope>
</reference>
<dbReference type="InterPro" id="IPR029058">
    <property type="entry name" value="AB_hydrolase_fold"/>
</dbReference>
<dbReference type="InterPro" id="IPR033906">
    <property type="entry name" value="Lipase_N"/>
</dbReference>
<dbReference type="STRING" id="126957.T1IMD4"/>
<evidence type="ECO:0000256" key="3">
    <source>
        <dbReference type="ARBA" id="ARBA00022525"/>
    </source>
</evidence>
<keyword evidence="8" id="KW-1185">Reference proteome</keyword>
<dbReference type="EnsemblMetazoa" id="SMAR002135-RA">
    <property type="protein sequence ID" value="SMAR002135-PA"/>
    <property type="gene ID" value="SMAR002135"/>
</dbReference>
<keyword evidence="3" id="KW-0964">Secreted</keyword>
<dbReference type="Gene3D" id="3.40.50.1820">
    <property type="entry name" value="alpha/beta hydrolase"/>
    <property type="match status" value="1"/>
</dbReference>
<name>T1IMD4_STRMM</name>
<feature type="domain" description="Lipase" evidence="6">
    <location>
        <begin position="134"/>
        <end position="458"/>
    </location>
</feature>
<organism evidence="7 8">
    <name type="scientific">Strigamia maritima</name>
    <name type="common">European centipede</name>
    <name type="synonym">Geophilus maritimus</name>
    <dbReference type="NCBI Taxonomy" id="126957"/>
    <lineage>
        <taxon>Eukaryota</taxon>
        <taxon>Metazoa</taxon>
        <taxon>Ecdysozoa</taxon>
        <taxon>Arthropoda</taxon>
        <taxon>Myriapoda</taxon>
        <taxon>Chilopoda</taxon>
        <taxon>Pleurostigmophora</taxon>
        <taxon>Geophilomorpha</taxon>
        <taxon>Linotaeniidae</taxon>
        <taxon>Strigamia</taxon>
    </lineage>
</organism>
<dbReference type="PANTHER" id="PTHR11610">
    <property type="entry name" value="LIPASE"/>
    <property type="match status" value="1"/>
</dbReference>
<dbReference type="eggNOG" id="ENOG502SHK7">
    <property type="taxonomic scope" value="Eukaryota"/>
</dbReference>
<dbReference type="HOGENOM" id="CLU_027171_0_3_1"/>
<comment type="subcellular location">
    <subcellularLocation>
        <location evidence="1">Secreted</location>
    </subcellularLocation>
</comment>
<dbReference type="FunFam" id="3.40.50.1820:FF:000288">
    <property type="entry name" value="Pancreatic triacylglycerol lipase"/>
    <property type="match status" value="1"/>
</dbReference>
<dbReference type="Pfam" id="PF00151">
    <property type="entry name" value="Lipase"/>
    <property type="match status" value="1"/>
</dbReference>
<accession>T1IMD4</accession>
<dbReference type="InterPro" id="IPR000734">
    <property type="entry name" value="TAG_lipase"/>
</dbReference>
<dbReference type="InterPro" id="IPR013818">
    <property type="entry name" value="Lipase"/>
</dbReference>
<dbReference type="OMA" id="YEVWSAI"/>
<dbReference type="GO" id="GO:0005615">
    <property type="term" value="C:extracellular space"/>
    <property type="evidence" value="ECO:0007669"/>
    <property type="project" value="TreeGrafter"/>
</dbReference>
<dbReference type="GO" id="GO:0016298">
    <property type="term" value="F:lipase activity"/>
    <property type="evidence" value="ECO:0007669"/>
    <property type="project" value="InterPro"/>
</dbReference>